<name>A0A0C3C9A8_HEBCY</name>
<evidence type="ECO:0000313" key="2">
    <source>
        <dbReference type="Proteomes" id="UP000053424"/>
    </source>
</evidence>
<dbReference type="HOGENOM" id="CLU_132755_0_0_1"/>
<evidence type="ECO:0000313" key="1">
    <source>
        <dbReference type="EMBL" id="KIM40799.1"/>
    </source>
</evidence>
<proteinExistence type="predicted"/>
<dbReference type="Proteomes" id="UP000053424">
    <property type="component" value="Unassembled WGS sequence"/>
</dbReference>
<reference evidence="2" key="2">
    <citation type="submission" date="2015-01" db="EMBL/GenBank/DDBJ databases">
        <title>Evolutionary Origins and Diversification of the Mycorrhizal Mutualists.</title>
        <authorList>
            <consortium name="DOE Joint Genome Institute"/>
            <consortium name="Mycorrhizal Genomics Consortium"/>
            <person name="Kohler A."/>
            <person name="Kuo A."/>
            <person name="Nagy L.G."/>
            <person name="Floudas D."/>
            <person name="Copeland A."/>
            <person name="Barry K.W."/>
            <person name="Cichocki N."/>
            <person name="Veneault-Fourrey C."/>
            <person name="LaButti K."/>
            <person name="Lindquist E.A."/>
            <person name="Lipzen A."/>
            <person name="Lundell T."/>
            <person name="Morin E."/>
            <person name="Murat C."/>
            <person name="Riley R."/>
            <person name="Ohm R."/>
            <person name="Sun H."/>
            <person name="Tunlid A."/>
            <person name="Henrissat B."/>
            <person name="Grigoriev I.V."/>
            <person name="Hibbett D.S."/>
            <person name="Martin F."/>
        </authorList>
    </citation>
    <scope>NUCLEOTIDE SEQUENCE [LARGE SCALE GENOMIC DNA]</scope>
    <source>
        <strain evidence="2">h7</strain>
    </source>
</reference>
<gene>
    <name evidence="1" type="ORF">M413DRAFT_28554</name>
</gene>
<sequence length="173" mass="19077">MPTISKFQRGVQMIDLSKAEGPSDATVVGVPLPKGTIGIVFGQRTADYAQRYNTYIVDDDSIVREPQVVWDALTENSRFEITKIVPSSYKPPITDPNVMSVGPFEEDLHIAVHLSHKGPNDTEYKESIPQHDYHDFLIGGKNAISFTMINGEDGADKDNHDTVVGVAVVYTTK</sequence>
<accession>A0A0C3C9A8</accession>
<reference evidence="1 2" key="1">
    <citation type="submission" date="2014-04" db="EMBL/GenBank/DDBJ databases">
        <authorList>
            <consortium name="DOE Joint Genome Institute"/>
            <person name="Kuo A."/>
            <person name="Gay G."/>
            <person name="Dore J."/>
            <person name="Kohler A."/>
            <person name="Nagy L.G."/>
            <person name="Floudas D."/>
            <person name="Copeland A."/>
            <person name="Barry K.W."/>
            <person name="Cichocki N."/>
            <person name="Veneault-Fourrey C."/>
            <person name="LaButti K."/>
            <person name="Lindquist E.A."/>
            <person name="Lipzen A."/>
            <person name="Lundell T."/>
            <person name="Morin E."/>
            <person name="Murat C."/>
            <person name="Sun H."/>
            <person name="Tunlid A."/>
            <person name="Henrissat B."/>
            <person name="Grigoriev I.V."/>
            <person name="Hibbett D.S."/>
            <person name="Martin F."/>
            <person name="Nordberg H.P."/>
            <person name="Cantor M.N."/>
            <person name="Hua S.X."/>
        </authorList>
    </citation>
    <scope>NUCLEOTIDE SEQUENCE [LARGE SCALE GENOMIC DNA]</scope>
    <source>
        <strain evidence="2">h7</strain>
    </source>
</reference>
<keyword evidence="2" id="KW-1185">Reference proteome</keyword>
<dbReference type="AlphaFoldDB" id="A0A0C3C9A8"/>
<dbReference type="EMBL" id="KN831782">
    <property type="protein sequence ID" value="KIM40799.1"/>
    <property type="molecule type" value="Genomic_DNA"/>
</dbReference>
<dbReference type="OrthoDB" id="2909316at2759"/>
<protein>
    <submittedName>
        <fullName evidence="1">Uncharacterized protein</fullName>
    </submittedName>
</protein>
<organism evidence="1 2">
    <name type="scientific">Hebeloma cylindrosporum</name>
    <dbReference type="NCBI Taxonomy" id="76867"/>
    <lineage>
        <taxon>Eukaryota</taxon>
        <taxon>Fungi</taxon>
        <taxon>Dikarya</taxon>
        <taxon>Basidiomycota</taxon>
        <taxon>Agaricomycotina</taxon>
        <taxon>Agaricomycetes</taxon>
        <taxon>Agaricomycetidae</taxon>
        <taxon>Agaricales</taxon>
        <taxon>Agaricineae</taxon>
        <taxon>Hymenogastraceae</taxon>
        <taxon>Hebeloma</taxon>
    </lineage>
</organism>